<dbReference type="EMBL" id="CP002608">
    <property type="protein sequence ID" value="AEB41816.1"/>
    <property type="molecule type" value="Genomic_DNA"/>
</dbReference>
<protein>
    <submittedName>
        <fullName evidence="10">4-hydroxybenzoate polyprenyltransferase, putative</fullName>
        <ecNumber evidence="10">2.5.1.-</ecNumber>
    </submittedName>
</protein>
<evidence type="ECO:0000256" key="4">
    <source>
        <dbReference type="ARBA" id="ARBA00022475"/>
    </source>
</evidence>
<dbReference type="Gene3D" id="1.10.357.140">
    <property type="entry name" value="UbiA prenyltransferase"/>
    <property type="match status" value="1"/>
</dbReference>
<evidence type="ECO:0000256" key="1">
    <source>
        <dbReference type="ARBA" id="ARBA00001946"/>
    </source>
</evidence>
<name>A0AA34RDM8_CHLPE</name>
<feature type="transmembrane region" description="Helical" evidence="9">
    <location>
        <begin position="89"/>
        <end position="109"/>
    </location>
</feature>
<feature type="transmembrane region" description="Helical" evidence="9">
    <location>
        <begin position="12"/>
        <end position="32"/>
    </location>
</feature>
<feature type="transmembrane region" description="Helical" evidence="9">
    <location>
        <begin position="138"/>
        <end position="159"/>
    </location>
</feature>
<evidence type="ECO:0000256" key="5">
    <source>
        <dbReference type="ARBA" id="ARBA00022679"/>
    </source>
</evidence>
<feature type="transmembrane region" description="Helical" evidence="9">
    <location>
        <begin position="165"/>
        <end position="189"/>
    </location>
</feature>
<evidence type="ECO:0000313" key="11">
    <source>
        <dbReference type="Proteomes" id="UP000008305"/>
    </source>
</evidence>
<evidence type="ECO:0000256" key="7">
    <source>
        <dbReference type="ARBA" id="ARBA00022989"/>
    </source>
</evidence>
<evidence type="ECO:0000313" key="10">
    <source>
        <dbReference type="EMBL" id="AEB41816.1"/>
    </source>
</evidence>
<evidence type="ECO:0000256" key="9">
    <source>
        <dbReference type="SAM" id="Phobius"/>
    </source>
</evidence>
<feature type="transmembrane region" description="Helical" evidence="9">
    <location>
        <begin position="215"/>
        <end position="235"/>
    </location>
</feature>
<dbReference type="GO" id="GO:0005886">
    <property type="term" value="C:plasma membrane"/>
    <property type="evidence" value="ECO:0007669"/>
    <property type="project" value="TreeGrafter"/>
</dbReference>
<dbReference type="Gene3D" id="1.20.120.1780">
    <property type="entry name" value="UbiA prenyltransferase"/>
    <property type="match status" value="1"/>
</dbReference>
<dbReference type="Proteomes" id="UP000008305">
    <property type="component" value="Chromosome"/>
</dbReference>
<evidence type="ECO:0000256" key="2">
    <source>
        <dbReference type="ARBA" id="ARBA00004141"/>
    </source>
</evidence>
<dbReference type="EC" id="2.5.1.-" evidence="10"/>
<dbReference type="InterPro" id="IPR044878">
    <property type="entry name" value="UbiA_sf"/>
</dbReference>
<keyword evidence="5 10" id="KW-0808">Transferase</keyword>
<dbReference type="NCBIfam" id="TIGR01475">
    <property type="entry name" value="ubiA_other"/>
    <property type="match status" value="1"/>
</dbReference>
<comment type="subcellular location">
    <subcellularLocation>
        <location evidence="2">Membrane</location>
        <topology evidence="2">Multi-pass membrane protein</topology>
    </subcellularLocation>
</comment>
<keyword evidence="7 9" id="KW-1133">Transmembrane helix</keyword>
<feature type="transmembrane region" description="Helical" evidence="9">
    <location>
        <begin position="44"/>
        <end position="69"/>
    </location>
</feature>
<dbReference type="PANTHER" id="PTHR11048:SF28">
    <property type="entry name" value="4-HYDROXYBENZOATE POLYPRENYLTRANSFERASE, MITOCHONDRIAL"/>
    <property type="match status" value="1"/>
</dbReference>
<keyword evidence="6 9" id="KW-0812">Transmembrane</keyword>
<keyword evidence="4" id="KW-1003">Cell membrane</keyword>
<proteinExistence type="inferred from homology"/>
<accession>A0AA34RDM8</accession>
<dbReference type="RefSeq" id="WP_013712894.1">
    <property type="nucleotide sequence ID" value="NC_015408.1"/>
</dbReference>
<evidence type="ECO:0000256" key="6">
    <source>
        <dbReference type="ARBA" id="ARBA00022692"/>
    </source>
</evidence>
<evidence type="ECO:0000256" key="3">
    <source>
        <dbReference type="ARBA" id="ARBA00005985"/>
    </source>
</evidence>
<dbReference type="InterPro" id="IPR039653">
    <property type="entry name" value="Prenyltransferase"/>
</dbReference>
<dbReference type="GO" id="GO:0016765">
    <property type="term" value="F:transferase activity, transferring alkyl or aryl (other than methyl) groups"/>
    <property type="evidence" value="ECO:0007669"/>
    <property type="project" value="InterPro"/>
</dbReference>
<keyword evidence="11" id="KW-1185">Reference proteome</keyword>
<sequence length="298" mass="33546">MKLSVFQKLININTSVFSLLFLLASTFFVLSIPEVIETITFQKALWKISFGGIALAFARTLGIVLNQYIDKCIDAKNPRTKSRVLPSNLTSSLSVYIILGTCFVCFVVLCAILGVLYWALLSITLFVLYSYMKRFSLLCHWILGGIYTTAILMNFFVLAQGNLPGYINLLIIVWGISIGLIITANDIIYAIQDISFDRSEGLYSVPARFGKEKSILIASVCLMLSSSLYLSLGWIGALNYIFYLLAIFPLGTIFYVFRSYQKIGKIQTGEERCFFLANIYIALSFLMSMFLLFLINMC</sequence>
<dbReference type="PANTHER" id="PTHR11048">
    <property type="entry name" value="PRENYLTRANSFERASES"/>
    <property type="match status" value="1"/>
</dbReference>
<reference evidence="10 11" key="1">
    <citation type="journal article" date="2011" name="J. Bacteriol.">
        <title>Genome sequence of the obligate intracellular animal pathogen Chlamydia pecorum E58.</title>
        <authorList>
            <person name="Mojica S."/>
            <person name="Huot Creasy H."/>
            <person name="Daugherty S."/>
            <person name="Read T.D."/>
            <person name="Kim T."/>
            <person name="Kaltenboeck B."/>
            <person name="Bavoil P."/>
            <person name="Myers G.S."/>
        </authorList>
    </citation>
    <scope>NUCLEOTIDE SEQUENCE [LARGE SCALE GENOMIC DNA]</scope>
    <source>
        <strain evidence="10 11">E58</strain>
    </source>
</reference>
<feature type="transmembrane region" description="Helical" evidence="9">
    <location>
        <begin position="273"/>
        <end position="295"/>
    </location>
</feature>
<dbReference type="GO" id="GO:0006744">
    <property type="term" value="P:ubiquinone biosynthetic process"/>
    <property type="evidence" value="ECO:0007669"/>
    <property type="project" value="TreeGrafter"/>
</dbReference>
<keyword evidence="8 9" id="KW-0472">Membrane</keyword>
<gene>
    <name evidence="10" type="ordered locus">G5S_0875</name>
</gene>
<evidence type="ECO:0000256" key="8">
    <source>
        <dbReference type="ARBA" id="ARBA00023136"/>
    </source>
</evidence>
<dbReference type="Pfam" id="PF01040">
    <property type="entry name" value="UbiA"/>
    <property type="match status" value="1"/>
</dbReference>
<dbReference type="KEGG" id="cpm:G5S_0875"/>
<dbReference type="InterPro" id="IPR000537">
    <property type="entry name" value="UbiA_prenyltransferase"/>
</dbReference>
<feature type="transmembrane region" description="Helical" evidence="9">
    <location>
        <begin position="241"/>
        <end position="261"/>
    </location>
</feature>
<comment type="similarity">
    <text evidence="3">Belongs to the UbiA prenyltransferase family.</text>
</comment>
<dbReference type="InterPro" id="IPR006371">
    <property type="entry name" value="Polyprenyltransferase_UbiA-li"/>
</dbReference>
<comment type="cofactor">
    <cofactor evidence="1">
        <name>Mg(2+)</name>
        <dbReference type="ChEBI" id="CHEBI:18420"/>
    </cofactor>
</comment>
<organism evidence="10 11">
    <name type="scientific">Chlamydia pecorum (strain ATCC VR-628 / DSM 29919 / E58)</name>
    <name type="common">Chlamydophila pecorum</name>
    <dbReference type="NCBI Taxonomy" id="331635"/>
    <lineage>
        <taxon>Bacteria</taxon>
        <taxon>Pseudomonadati</taxon>
        <taxon>Chlamydiota</taxon>
        <taxon>Chlamydiia</taxon>
        <taxon>Chlamydiales</taxon>
        <taxon>Chlamydiaceae</taxon>
        <taxon>Chlamydia/Chlamydophila group</taxon>
        <taxon>Chlamydia</taxon>
    </lineage>
</organism>
<dbReference type="AlphaFoldDB" id="A0AA34RDM8"/>